<dbReference type="EMBL" id="DQIR01206058">
    <property type="protein sequence ID" value="HDB61535.1"/>
    <property type="molecule type" value="Transcribed_RNA"/>
</dbReference>
<feature type="compositionally biased region" description="Pro residues" evidence="1">
    <location>
        <begin position="606"/>
        <end position="616"/>
    </location>
</feature>
<organism evidence="2">
    <name type="scientific">Sus scrofa</name>
    <name type="common">Pig</name>
    <dbReference type="NCBI Taxonomy" id="9823"/>
    <lineage>
        <taxon>Eukaryota</taxon>
        <taxon>Metazoa</taxon>
        <taxon>Chordata</taxon>
        <taxon>Craniata</taxon>
        <taxon>Vertebrata</taxon>
        <taxon>Euteleostomi</taxon>
        <taxon>Mammalia</taxon>
        <taxon>Eutheria</taxon>
        <taxon>Laurasiatheria</taxon>
        <taxon>Artiodactyla</taxon>
        <taxon>Suina</taxon>
        <taxon>Suidae</taxon>
        <taxon>Sus</taxon>
    </lineage>
</organism>
<dbReference type="PANTHER" id="PTHR16058">
    <property type="entry name" value="DOUBLE ZINC RIBBON AND ANKYRIN REPEAT-CONTAINING PROTEIN 1"/>
    <property type="match status" value="1"/>
</dbReference>
<evidence type="ECO:0000313" key="3">
    <source>
        <dbReference type="EMBL" id="HDB61535.1"/>
    </source>
</evidence>
<name>A0A480HC71_PIG</name>
<feature type="compositionally biased region" description="Basic and acidic residues" evidence="1">
    <location>
        <begin position="159"/>
        <end position="189"/>
    </location>
</feature>
<evidence type="ECO:0000256" key="1">
    <source>
        <dbReference type="SAM" id="MobiDB-lite"/>
    </source>
</evidence>
<dbReference type="InterPro" id="IPR052481">
    <property type="entry name" value="DZAN1"/>
</dbReference>
<dbReference type="AlphaFoldDB" id="A0A480HC71"/>
<dbReference type="Pfam" id="PF13287">
    <property type="entry name" value="Fn3_assoc"/>
    <property type="match status" value="1"/>
</dbReference>
<protein>
    <submittedName>
        <fullName evidence="3">Double zinc ribbon and ankyrin repeat-containing protein 1 isoform X1</fullName>
    </submittedName>
    <submittedName>
        <fullName evidence="2">Double zinc ribbon and ankyrin repeat-containing protein 1 isoform X6</fullName>
    </submittedName>
</protein>
<dbReference type="PANTHER" id="PTHR16058:SF4">
    <property type="entry name" value="DOUBLE ZINC RIBBON AND ANKYRIN REPEAT-CONTAINING PROTEIN 1"/>
    <property type="match status" value="1"/>
</dbReference>
<proteinExistence type="predicted"/>
<dbReference type="Gene3D" id="1.25.40.20">
    <property type="entry name" value="Ankyrin repeat-containing domain"/>
    <property type="match status" value="1"/>
</dbReference>
<accession>A0A480HC71</accession>
<sequence>MTAGSVCVPQIIPLRVPQPGKANHEIDNNTLLEMKSDTPDVNIYYTLDGSKPEFLKKIGYGENNTFKYTKPITLPDGKIQVKAIAVSKDCRQSAVVTKVFQVDFVPPDAASSEDTVENALKDSSKQDLKNGFVEPKVRKKYKNAENKLGWNVNLGKFPDMGERNDPKTLKDLRFSESPRETPAFREESASRPATQQTQFPGFAHITGQKSLTSTEIMRIQRETDFLKCAHCLVRRPSDPFARYCLECGSSVPPIFGCRLPPPEGAQMGLCVECENLVPMNAPICVVCEAPLAPQLQPQASLRLKDKVICRTCGTGNPAHLRYCVTCDGPLPSSQEPRSAWQSLSVTLPRADAGTKKDTGTQTTGLFYPSGTLLAKKELEVASQKQRQEKMSDHKPLLTAVSPGRGYWRKQVDHIAAHLRSYAQNNPEFRALIAEPRMGKLISATVHEDGYEVSIRLNYIQVSNKNLYLNKAVNFSDHFLSSVTEGANGLYGSRSSLVSDYSQSSSDGAEKVTRSKNFKTKAFQEKQQLTPENMLLLKEVGPAGEGRASVMEQLLDEGADPNCSDSEDRPVLSTAVMNKHHEAIPVLVQRGADVDQQWGPHDSHLPSLPPFPIRSLS</sequence>
<dbReference type="EMBL" id="DQIR01319369">
    <property type="protein sequence ID" value="HDC74843.1"/>
    <property type="molecule type" value="Transcribed_RNA"/>
</dbReference>
<feature type="region of interest" description="Disordered" evidence="1">
    <location>
        <begin position="159"/>
        <end position="196"/>
    </location>
</feature>
<dbReference type="EMBL" id="DQIR01085696">
    <property type="protein sequence ID" value="HDA41172.1"/>
    <property type="molecule type" value="Transcribed_RNA"/>
</dbReference>
<dbReference type="EMBL" id="DQIR01066778">
    <property type="protein sequence ID" value="HDA22254.1"/>
    <property type="molecule type" value="Transcribed_RNA"/>
</dbReference>
<reference evidence="2" key="1">
    <citation type="journal article" date="2019" name="PeerJ">
        <title>Genes of the pig, Sus scrofa, reconstructed with EvidentialGene.</title>
        <authorList>
            <person name="Gilbert D.G."/>
        </authorList>
    </citation>
    <scope>NUCLEOTIDE SEQUENCE</scope>
</reference>
<dbReference type="EMBL" id="DQIR01065928">
    <property type="protein sequence ID" value="HDA21404.1"/>
    <property type="molecule type" value="Transcribed_RNA"/>
</dbReference>
<evidence type="ECO:0000313" key="2">
    <source>
        <dbReference type="EMBL" id="HDA22254.1"/>
    </source>
</evidence>
<dbReference type="SUPFAM" id="SSF48403">
    <property type="entry name" value="Ankyrin repeat"/>
    <property type="match status" value="1"/>
</dbReference>
<dbReference type="InterPro" id="IPR026876">
    <property type="entry name" value="Fn3_assoc_repeat"/>
</dbReference>
<feature type="region of interest" description="Disordered" evidence="1">
    <location>
        <begin position="596"/>
        <end position="616"/>
    </location>
</feature>
<dbReference type="InterPro" id="IPR036770">
    <property type="entry name" value="Ankyrin_rpt-contain_sf"/>
</dbReference>